<dbReference type="EMBL" id="JARK01001482">
    <property type="protein sequence ID" value="EYB96856.1"/>
    <property type="molecule type" value="Genomic_DNA"/>
</dbReference>
<keyword evidence="1" id="KW-0732">Signal</keyword>
<evidence type="ECO:0000256" key="1">
    <source>
        <dbReference type="SAM" id="SignalP"/>
    </source>
</evidence>
<reference evidence="3" key="1">
    <citation type="journal article" date="2015" name="Nat. Genet.">
        <title>The genome and transcriptome of the zoonotic hookworm Ancylostoma ceylanicum identify infection-specific gene families.</title>
        <authorList>
            <person name="Schwarz E.M."/>
            <person name="Hu Y."/>
            <person name="Antoshechkin I."/>
            <person name="Miller M.M."/>
            <person name="Sternberg P.W."/>
            <person name="Aroian R.V."/>
        </authorList>
    </citation>
    <scope>NUCLEOTIDE SEQUENCE</scope>
    <source>
        <strain evidence="3">HY135</strain>
    </source>
</reference>
<keyword evidence="3" id="KW-1185">Reference proteome</keyword>
<dbReference type="OrthoDB" id="5793387at2759"/>
<dbReference type="AlphaFoldDB" id="A0A016T2L0"/>
<comment type="caution">
    <text evidence="2">The sequence shown here is derived from an EMBL/GenBank/DDBJ whole genome shotgun (WGS) entry which is preliminary data.</text>
</comment>
<gene>
    <name evidence="2" type="primary">Acey_s0146.g2538</name>
    <name evidence="2" type="synonym">Acey-Y34B4A.9</name>
    <name evidence="2" type="ORF">Y032_0146g2538</name>
</gene>
<sequence length="225" mass="25293">MSFYVLTLLLGLSGRIVAQTTPAPPTCDNYMTCQAALNQELNLTNPQPWFYPDEFRNKVEQFYQQQGVKGIRTVCKAFRHFKGCMGSEYSACIAPSYFVTASVPILQSYQFVSIFNQMHYVCGGGMQIYLDNEDCMSTTWGGETGDLLNACRFSFEQKSDKSPDNACFLANTFTSCFEQQFQQGCGLNARDTQFWGCEYARVEVFTRFPQCEVSCVLPYAGGIIG</sequence>
<accession>A0A016T2L0</accession>
<protein>
    <submittedName>
        <fullName evidence="2">Uncharacterized protein</fullName>
    </submittedName>
</protein>
<feature type="signal peptide" evidence="1">
    <location>
        <begin position="1"/>
        <end position="18"/>
    </location>
</feature>
<organism evidence="2 3">
    <name type="scientific">Ancylostoma ceylanicum</name>
    <dbReference type="NCBI Taxonomy" id="53326"/>
    <lineage>
        <taxon>Eukaryota</taxon>
        <taxon>Metazoa</taxon>
        <taxon>Ecdysozoa</taxon>
        <taxon>Nematoda</taxon>
        <taxon>Chromadorea</taxon>
        <taxon>Rhabditida</taxon>
        <taxon>Rhabditina</taxon>
        <taxon>Rhabditomorpha</taxon>
        <taxon>Strongyloidea</taxon>
        <taxon>Ancylostomatidae</taxon>
        <taxon>Ancylostomatinae</taxon>
        <taxon>Ancylostoma</taxon>
    </lineage>
</organism>
<dbReference type="Proteomes" id="UP000024635">
    <property type="component" value="Unassembled WGS sequence"/>
</dbReference>
<name>A0A016T2L0_9BILA</name>
<proteinExistence type="predicted"/>
<evidence type="ECO:0000313" key="2">
    <source>
        <dbReference type="EMBL" id="EYB96856.1"/>
    </source>
</evidence>
<evidence type="ECO:0000313" key="3">
    <source>
        <dbReference type="Proteomes" id="UP000024635"/>
    </source>
</evidence>
<dbReference type="PANTHER" id="PTHR34311:SF10">
    <property type="entry name" value="NEMATODE SPECIFIC PEPTIDE FAMILY-RELATED"/>
    <property type="match status" value="1"/>
</dbReference>
<dbReference type="PANTHER" id="PTHR34311">
    <property type="entry name" value="PROTEIN CBG21698-RELATED"/>
    <property type="match status" value="1"/>
</dbReference>
<feature type="chain" id="PRO_5001487096" evidence="1">
    <location>
        <begin position="19"/>
        <end position="225"/>
    </location>
</feature>
<dbReference type="STRING" id="53326.A0A016T2L0"/>